<keyword evidence="3" id="KW-1185">Reference proteome</keyword>
<organism evidence="2 3">
    <name type="scientific">Laspinema palackyanum D2a</name>
    <dbReference type="NCBI Taxonomy" id="2953684"/>
    <lineage>
        <taxon>Bacteria</taxon>
        <taxon>Bacillati</taxon>
        <taxon>Cyanobacteriota</taxon>
        <taxon>Cyanophyceae</taxon>
        <taxon>Oscillatoriophycideae</taxon>
        <taxon>Oscillatoriales</taxon>
        <taxon>Laspinemataceae</taxon>
        <taxon>Laspinema</taxon>
        <taxon>Laspinema palackyanum</taxon>
    </lineage>
</organism>
<dbReference type="InterPro" id="IPR025351">
    <property type="entry name" value="Pvc16_N"/>
</dbReference>
<proteinExistence type="predicted"/>
<reference evidence="2 3" key="1">
    <citation type="journal article" date="2022" name="Front. Microbiol.">
        <title>High genomic differentiation and limited gene flow indicate recent cryptic speciation within the genus Laspinema (cyanobacteria).</title>
        <authorList>
            <person name="Stanojkovic A."/>
            <person name="Skoupy S."/>
            <person name="Skaloud P."/>
            <person name="Dvorak P."/>
        </authorList>
    </citation>
    <scope>NUCLEOTIDE SEQUENCE [LARGE SCALE GENOMIC DNA]</scope>
    <source>
        <strain evidence="2 3">D2a</strain>
    </source>
</reference>
<evidence type="ECO:0000259" key="1">
    <source>
        <dbReference type="Pfam" id="PF14065"/>
    </source>
</evidence>
<dbReference type="RefSeq" id="WP_368006489.1">
    <property type="nucleotide sequence ID" value="NZ_JAMXFF010000014.1"/>
</dbReference>
<dbReference type="EMBL" id="JAMXFF010000014">
    <property type="protein sequence ID" value="MCT7966862.1"/>
    <property type="molecule type" value="Genomic_DNA"/>
</dbReference>
<accession>A0ABT2MTU0</accession>
<dbReference type="Pfam" id="PF14065">
    <property type="entry name" value="Pvc16_N"/>
    <property type="match status" value="1"/>
</dbReference>
<evidence type="ECO:0000313" key="3">
    <source>
        <dbReference type="Proteomes" id="UP001525890"/>
    </source>
</evidence>
<dbReference type="Proteomes" id="UP001525890">
    <property type="component" value="Unassembled WGS sequence"/>
</dbReference>
<comment type="caution">
    <text evidence="2">The sequence shown here is derived from an EMBL/GenBank/DDBJ whole genome shotgun (WGS) entry which is preliminary data.</text>
</comment>
<protein>
    <submittedName>
        <fullName evidence="2">DUF4255 domain-containing protein</fullName>
    </submittedName>
</protein>
<name>A0ABT2MTU0_9CYAN</name>
<evidence type="ECO:0000313" key="2">
    <source>
        <dbReference type="EMBL" id="MCT7966862.1"/>
    </source>
</evidence>
<sequence>MSNYLAIATVTACLQRMLQSSVQLDLDGARVTTVRPNNLGSGTPEKGVNLYMYQVSLNPVWQKNAEVRMRSTRDAGAKKSRTALDLHYILSFYGNETELEPQRLLGSVVKILSDRTSLTRETIYETLADSSYPYLTDSNLADQTEEICFSPMDLSLEDLSKVWSVFFQTPYSISLVYKATVVMIEGEESAYRALPVRERALSGVIPFFNRPLVEQVVSRSGKFEPILANSTLLIRGKNLNNKQTTVRISGVEITPQSVSETELLVPLSLTPEHSLKAGVQSLQVIHHVSTESRGDNGNGWRGESTQETATQTLSKPMVFSQILESNAIPFILRPVVTKVTVSKLEGKDEDVRSAEIKVRVNLTLGKHQRIVLVLNEKSTQNPAAYMFEAPNRHRDGMVVSIPIKNVKPGEYLVRLQVDGAESILNVDSDPNSPNFNRYTEPKMVIR</sequence>
<feature type="domain" description="Pvc16 N-terminal" evidence="1">
    <location>
        <begin position="9"/>
        <end position="198"/>
    </location>
</feature>
<gene>
    <name evidence="2" type="ORF">NG799_11010</name>
</gene>